<accession>A0ABX7B0J0</accession>
<sequence length="411" mass="42609">MTLFVLAVFTVTYAGMALGRFPGLRIDRTGIALVAAILMLAGGALDSGQVAGAVDFPTLFILFGLMILSAQFASAGFYDWCALRIARAGRSPQALLAVTVAVGGGLSAVLANDVVVFAMTPMLCAGLRGRGLDPRPYLIALAGAANAGSAATLIGNPQNIVIGQVGGLDFWRFLAACGVPALVALACVFVTVSLVWRGRLTDPGKAAFADLPEPDLDRWQLGKALAATAALMVMFATPIPHEVGVLLIAGMLLISRSLESRRMVGMVDWPLLVLFACLFAINSALERTGLPAEAVAALTSAGLLPDRLAVLAPLSVVASNTIGNVPAVVLLLAVWPQPPEGAMYGLALLSTLAGNLLILGSLANIIVVERARAAGVRLGFLEHARCGIPMTAFSLGFACVWLWATGLMPLK</sequence>
<dbReference type="Proteomes" id="UP000595197">
    <property type="component" value="Chromosome"/>
</dbReference>
<evidence type="ECO:0000256" key="1">
    <source>
        <dbReference type="ARBA" id="ARBA00004651"/>
    </source>
</evidence>
<feature type="transmembrane region" description="Helical" evidence="7">
    <location>
        <begin position="308"/>
        <end position="334"/>
    </location>
</feature>
<organism evidence="9 10">
    <name type="scientific">Skermanella cutis</name>
    <dbReference type="NCBI Taxonomy" id="2775420"/>
    <lineage>
        <taxon>Bacteria</taxon>
        <taxon>Pseudomonadati</taxon>
        <taxon>Pseudomonadota</taxon>
        <taxon>Alphaproteobacteria</taxon>
        <taxon>Rhodospirillales</taxon>
        <taxon>Azospirillaceae</taxon>
        <taxon>Skermanella</taxon>
    </lineage>
</organism>
<evidence type="ECO:0000256" key="5">
    <source>
        <dbReference type="ARBA" id="ARBA00022989"/>
    </source>
</evidence>
<evidence type="ECO:0000256" key="4">
    <source>
        <dbReference type="ARBA" id="ARBA00022692"/>
    </source>
</evidence>
<proteinExistence type="predicted"/>
<feature type="transmembrane region" description="Helical" evidence="7">
    <location>
        <begin position="388"/>
        <end position="410"/>
    </location>
</feature>
<evidence type="ECO:0000259" key="8">
    <source>
        <dbReference type="Pfam" id="PF03600"/>
    </source>
</evidence>
<feature type="domain" description="Citrate transporter-like" evidence="8">
    <location>
        <begin position="20"/>
        <end position="334"/>
    </location>
</feature>
<keyword evidence="10" id="KW-1185">Reference proteome</keyword>
<feature type="transmembrane region" description="Helical" evidence="7">
    <location>
        <begin position="346"/>
        <end position="368"/>
    </location>
</feature>
<feature type="transmembrane region" description="Helical" evidence="7">
    <location>
        <begin position="173"/>
        <end position="196"/>
    </location>
</feature>
<feature type="transmembrane region" description="Helical" evidence="7">
    <location>
        <begin position="98"/>
        <end position="120"/>
    </location>
</feature>
<keyword evidence="4 7" id="KW-0812">Transmembrane</keyword>
<feature type="transmembrane region" description="Helical" evidence="7">
    <location>
        <begin position="59"/>
        <end position="78"/>
    </location>
</feature>
<dbReference type="Pfam" id="PF03600">
    <property type="entry name" value="CitMHS"/>
    <property type="match status" value="1"/>
</dbReference>
<evidence type="ECO:0000313" key="9">
    <source>
        <dbReference type="EMBL" id="QQP87671.1"/>
    </source>
</evidence>
<gene>
    <name evidence="9" type="ORF">IGS68_16400</name>
</gene>
<reference evidence="9" key="1">
    <citation type="submission" date="2021-02" db="EMBL/GenBank/DDBJ databases">
        <title>Skermanella TT6 skin isolate.</title>
        <authorList>
            <person name="Lee K."/>
            <person name="Ganzorig M."/>
        </authorList>
    </citation>
    <scope>NUCLEOTIDE SEQUENCE</scope>
    <source>
        <strain evidence="9">TT6</strain>
    </source>
</reference>
<keyword evidence="2" id="KW-0813">Transport</keyword>
<dbReference type="EMBL" id="CP067420">
    <property type="protein sequence ID" value="QQP87671.1"/>
    <property type="molecule type" value="Genomic_DNA"/>
</dbReference>
<keyword evidence="3" id="KW-1003">Cell membrane</keyword>
<feature type="transmembrane region" description="Helical" evidence="7">
    <location>
        <begin position="224"/>
        <end position="254"/>
    </location>
</feature>
<feature type="transmembrane region" description="Helical" evidence="7">
    <location>
        <begin position="29"/>
        <end position="47"/>
    </location>
</feature>
<dbReference type="InterPro" id="IPR004680">
    <property type="entry name" value="Cit_transptr-like_dom"/>
</dbReference>
<evidence type="ECO:0000313" key="10">
    <source>
        <dbReference type="Proteomes" id="UP000595197"/>
    </source>
</evidence>
<protein>
    <submittedName>
        <fullName evidence="9">Anion transporter</fullName>
    </submittedName>
</protein>
<dbReference type="RefSeq" id="WP_201071236.1">
    <property type="nucleotide sequence ID" value="NZ_CP067420.1"/>
</dbReference>
<keyword evidence="5 7" id="KW-1133">Transmembrane helix</keyword>
<comment type="subcellular location">
    <subcellularLocation>
        <location evidence="1">Cell membrane</location>
        <topology evidence="1">Multi-pass membrane protein</topology>
    </subcellularLocation>
</comment>
<name>A0ABX7B0J0_9PROT</name>
<evidence type="ECO:0000256" key="7">
    <source>
        <dbReference type="SAM" id="Phobius"/>
    </source>
</evidence>
<dbReference type="PANTHER" id="PTHR43302">
    <property type="entry name" value="TRANSPORTER ARSB-RELATED"/>
    <property type="match status" value="1"/>
</dbReference>
<dbReference type="PANTHER" id="PTHR43302:SF5">
    <property type="entry name" value="TRANSPORTER ARSB-RELATED"/>
    <property type="match status" value="1"/>
</dbReference>
<evidence type="ECO:0000256" key="2">
    <source>
        <dbReference type="ARBA" id="ARBA00022448"/>
    </source>
</evidence>
<evidence type="ECO:0000256" key="3">
    <source>
        <dbReference type="ARBA" id="ARBA00022475"/>
    </source>
</evidence>
<keyword evidence="6 7" id="KW-0472">Membrane</keyword>
<evidence type="ECO:0000256" key="6">
    <source>
        <dbReference type="ARBA" id="ARBA00023136"/>
    </source>
</evidence>